<evidence type="ECO:0000256" key="1">
    <source>
        <dbReference type="ARBA" id="ARBA00022670"/>
    </source>
</evidence>
<keyword evidence="1 5" id="KW-0645">Protease</keyword>
<dbReference type="PANTHER" id="PTHR11010:SF38">
    <property type="entry name" value="LYSOSOMAL PRO-X CARBOXYPEPTIDASE"/>
    <property type="match status" value="1"/>
</dbReference>
<evidence type="ECO:0000256" key="4">
    <source>
        <dbReference type="SAM" id="SignalP"/>
    </source>
</evidence>
<feature type="signal peptide" evidence="4">
    <location>
        <begin position="1"/>
        <end position="18"/>
    </location>
</feature>
<dbReference type="Gene3D" id="3.40.50.1820">
    <property type="entry name" value="alpha/beta hydrolase"/>
    <property type="match status" value="1"/>
</dbReference>
<keyword evidence="3" id="KW-0378">Hydrolase</keyword>
<comment type="caution">
    <text evidence="5">The sequence shown here is derived from an EMBL/GenBank/DDBJ whole genome shotgun (WGS) entry which is preliminary data.</text>
</comment>
<dbReference type="PANTHER" id="PTHR11010">
    <property type="entry name" value="PROTEASE S28 PRO-X CARBOXYPEPTIDASE-RELATED"/>
    <property type="match status" value="1"/>
</dbReference>
<protein>
    <submittedName>
        <fullName evidence="5">S28 family serine protease</fullName>
    </submittedName>
</protein>
<name>A0ABP8HVL8_9BACT</name>
<dbReference type="GO" id="GO:0008233">
    <property type="term" value="F:peptidase activity"/>
    <property type="evidence" value="ECO:0007669"/>
    <property type="project" value="UniProtKB-KW"/>
</dbReference>
<sequence length="436" mass="49370">MKFLLSLFLLCFLLPAQAQGDDAALERALFDLPGVQFQRYADPKDGRTKFILQVKQPLDHQHPERGHFYQKVVLTHKGFALPTVMETEGYEGRNSGNEIEKLLGANNLNVEFRYFGTSRPDSLQWQYLTIEQAVADLHHIRTLFARLYPNQWVTTGISRGGQTAIYYKRFYPDDVSLAIPYVAAIPNGPQDPRIYTFLDTVGTPECRRKLFEVQKFLLQHQDAAVNKLKWYAKGKGLTFTHFGSLEKAFEMYVLEYPFSFWQIGFTPCEAIPTNRNVDDYLDHLLTGVGGIEFMADKSINQWAAHSYMARTQQGYYGYDLARYRKYLRHVKGPNPSGALVPDSLPNTPYDPDFTAGVLHWLETQGNGLLYIYGSTDTWSGPRVIPSAAVNAKSFLIPGANHYVARVKAMSPAMQQEFADAITRMTGLPVNLGALKK</sequence>
<evidence type="ECO:0000256" key="2">
    <source>
        <dbReference type="ARBA" id="ARBA00022729"/>
    </source>
</evidence>
<organism evidence="5 6">
    <name type="scientific">Flaviaesturariibacter amylovorans</name>
    <dbReference type="NCBI Taxonomy" id="1084520"/>
    <lineage>
        <taxon>Bacteria</taxon>
        <taxon>Pseudomonadati</taxon>
        <taxon>Bacteroidota</taxon>
        <taxon>Chitinophagia</taxon>
        <taxon>Chitinophagales</taxon>
        <taxon>Chitinophagaceae</taxon>
        <taxon>Flaviaestuariibacter</taxon>
    </lineage>
</organism>
<keyword evidence="2 4" id="KW-0732">Signal</keyword>
<dbReference type="RefSeq" id="WP_345258547.1">
    <property type="nucleotide sequence ID" value="NZ_BAABGY010000026.1"/>
</dbReference>
<dbReference type="InterPro" id="IPR008761">
    <property type="entry name" value="Peptidase_S37"/>
</dbReference>
<evidence type="ECO:0000313" key="5">
    <source>
        <dbReference type="EMBL" id="GAA4345378.1"/>
    </source>
</evidence>
<evidence type="ECO:0000313" key="6">
    <source>
        <dbReference type="Proteomes" id="UP001501725"/>
    </source>
</evidence>
<keyword evidence="6" id="KW-1185">Reference proteome</keyword>
<dbReference type="SUPFAM" id="SSF53474">
    <property type="entry name" value="alpha/beta-Hydrolases"/>
    <property type="match status" value="2"/>
</dbReference>
<gene>
    <name evidence="5" type="ORF">GCM10023184_47280</name>
</gene>
<dbReference type="EMBL" id="BAABGY010000026">
    <property type="protein sequence ID" value="GAA4345378.1"/>
    <property type="molecule type" value="Genomic_DNA"/>
</dbReference>
<evidence type="ECO:0000256" key="3">
    <source>
        <dbReference type="ARBA" id="ARBA00022801"/>
    </source>
</evidence>
<dbReference type="GO" id="GO:0006508">
    <property type="term" value="P:proteolysis"/>
    <property type="evidence" value="ECO:0007669"/>
    <property type="project" value="UniProtKB-KW"/>
</dbReference>
<feature type="chain" id="PRO_5046926437" evidence="4">
    <location>
        <begin position="19"/>
        <end position="436"/>
    </location>
</feature>
<dbReference type="InterPro" id="IPR029058">
    <property type="entry name" value="AB_hydrolase_fold"/>
</dbReference>
<proteinExistence type="predicted"/>
<reference evidence="6" key="1">
    <citation type="journal article" date="2019" name="Int. J. Syst. Evol. Microbiol.">
        <title>The Global Catalogue of Microorganisms (GCM) 10K type strain sequencing project: providing services to taxonomists for standard genome sequencing and annotation.</title>
        <authorList>
            <consortium name="The Broad Institute Genomics Platform"/>
            <consortium name="The Broad Institute Genome Sequencing Center for Infectious Disease"/>
            <person name="Wu L."/>
            <person name="Ma J."/>
        </authorList>
    </citation>
    <scope>NUCLEOTIDE SEQUENCE [LARGE SCALE GENOMIC DNA]</scope>
    <source>
        <strain evidence="6">JCM 17919</strain>
    </source>
</reference>
<dbReference type="Proteomes" id="UP001501725">
    <property type="component" value="Unassembled WGS sequence"/>
</dbReference>
<accession>A0ABP8HVL8</accession>
<dbReference type="Pfam" id="PF05576">
    <property type="entry name" value="Peptidase_S37"/>
    <property type="match status" value="1"/>
</dbReference>